<sequence length="78" mass="8827">MTTTTKENRIAILCATQSKKHRLRKTSKRSRTRRRDHDSSSGCLHSQESSNVTSVKEKPKAVNFNKKPTASKSCPLQQ</sequence>
<feature type="region of interest" description="Disordered" evidence="1">
    <location>
        <begin position="1"/>
        <end position="78"/>
    </location>
</feature>
<accession>A0ABD0K5Y2</accession>
<dbReference type="Proteomes" id="UP001519460">
    <property type="component" value="Unassembled WGS sequence"/>
</dbReference>
<feature type="compositionally biased region" description="Polar residues" evidence="1">
    <location>
        <begin position="66"/>
        <end position="78"/>
    </location>
</feature>
<evidence type="ECO:0000313" key="3">
    <source>
        <dbReference type="Proteomes" id="UP001519460"/>
    </source>
</evidence>
<keyword evidence="3" id="KW-1185">Reference proteome</keyword>
<comment type="caution">
    <text evidence="2">The sequence shown here is derived from an EMBL/GenBank/DDBJ whole genome shotgun (WGS) entry which is preliminary data.</text>
</comment>
<organism evidence="2 3">
    <name type="scientific">Batillaria attramentaria</name>
    <dbReference type="NCBI Taxonomy" id="370345"/>
    <lineage>
        <taxon>Eukaryota</taxon>
        <taxon>Metazoa</taxon>
        <taxon>Spiralia</taxon>
        <taxon>Lophotrochozoa</taxon>
        <taxon>Mollusca</taxon>
        <taxon>Gastropoda</taxon>
        <taxon>Caenogastropoda</taxon>
        <taxon>Sorbeoconcha</taxon>
        <taxon>Cerithioidea</taxon>
        <taxon>Batillariidae</taxon>
        <taxon>Batillaria</taxon>
    </lineage>
</organism>
<gene>
    <name evidence="2" type="ORF">BaRGS_00026370</name>
</gene>
<reference evidence="2 3" key="1">
    <citation type="journal article" date="2023" name="Sci. Data">
        <title>Genome assembly of the Korean intertidal mud-creeper Batillaria attramentaria.</title>
        <authorList>
            <person name="Patra A.K."/>
            <person name="Ho P.T."/>
            <person name="Jun S."/>
            <person name="Lee S.J."/>
            <person name="Kim Y."/>
            <person name="Won Y.J."/>
        </authorList>
    </citation>
    <scope>NUCLEOTIDE SEQUENCE [LARGE SCALE GENOMIC DNA]</scope>
    <source>
        <strain evidence="2">Wonlab-2016</strain>
    </source>
</reference>
<feature type="compositionally biased region" description="Basic residues" evidence="1">
    <location>
        <begin position="18"/>
        <end position="34"/>
    </location>
</feature>
<protein>
    <submittedName>
        <fullName evidence="2">Uncharacterized protein</fullName>
    </submittedName>
</protein>
<dbReference type="AlphaFoldDB" id="A0ABD0K5Y2"/>
<feature type="compositionally biased region" description="Polar residues" evidence="1">
    <location>
        <begin position="42"/>
        <end position="54"/>
    </location>
</feature>
<proteinExistence type="predicted"/>
<evidence type="ECO:0000313" key="2">
    <source>
        <dbReference type="EMBL" id="KAK7482351.1"/>
    </source>
</evidence>
<dbReference type="EMBL" id="JACVVK020000246">
    <property type="protein sequence ID" value="KAK7482351.1"/>
    <property type="molecule type" value="Genomic_DNA"/>
</dbReference>
<name>A0ABD0K5Y2_9CAEN</name>
<evidence type="ECO:0000256" key="1">
    <source>
        <dbReference type="SAM" id="MobiDB-lite"/>
    </source>
</evidence>